<evidence type="ECO:0000313" key="3">
    <source>
        <dbReference type="Proteomes" id="UP001341840"/>
    </source>
</evidence>
<keyword evidence="3" id="KW-1185">Reference proteome</keyword>
<protein>
    <submittedName>
        <fullName evidence="2">Uncharacterized protein</fullName>
    </submittedName>
</protein>
<evidence type="ECO:0000313" key="2">
    <source>
        <dbReference type="EMBL" id="MED6187820.1"/>
    </source>
</evidence>
<proteinExistence type="predicted"/>
<dbReference type="EMBL" id="JASCZI010182401">
    <property type="protein sequence ID" value="MED6187820.1"/>
    <property type="molecule type" value="Genomic_DNA"/>
</dbReference>
<feature type="region of interest" description="Disordered" evidence="1">
    <location>
        <begin position="1"/>
        <end position="20"/>
    </location>
</feature>
<comment type="caution">
    <text evidence="2">The sequence shown here is derived from an EMBL/GenBank/DDBJ whole genome shotgun (WGS) entry which is preliminary data.</text>
</comment>
<organism evidence="2 3">
    <name type="scientific">Stylosanthes scabra</name>
    <dbReference type="NCBI Taxonomy" id="79078"/>
    <lineage>
        <taxon>Eukaryota</taxon>
        <taxon>Viridiplantae</taxon>
        <taxon>Streptophyta</taxon>
        <taxon>Embryophyta</taxon>
        <taxon>Tracheophyta</taxon>
        <taxon>Spermatophyta</taxon>
        <taxon>Magnoliopsida</taxon>
        <taxon>eudicotyledons</taxon>
        <taxon>Gunneridae</taxon>
        <taxon>Pentapetalae</taxon>
        <taxon>rosids</taxon>
        <taxon>fabids</taxon>
        <taxon>Fabales</taxon>
        <taxon>Fabaceae</taxon>
        <taxon>Papilionoideae</taxon>
        <taxon>50 kb inversion clade</taxon>
        <taxon>dalbergioids sensu lato</taxon>
        <taxon>Dalbergieae</taxon>
        <taxon>Pterocarpus clade</taxon>
        <taxon>Stylosanthes</taxon>
    </lineage>
</organism>
<accession>A0ABU6WU31</accession>
<name>A0ABU6WU31_9FABA</name>
<feature type="non-terminal residue" evidence="2">
    <location>
        <position position="1"/>
    </location>
</feature>
<reference evidence="2 3" key="1">
    <citation type="journal article" date="2023" name="Plants (Basel)">
        <title>Bridging the Gap: Combining Genomics and Transcriptomics Approaches to Understand Stylosanthes scabra, an Orphan Legume from the Brazilian Caatinga.</title>
        <authorList>
            <person name="Ferreira-Neto J.R.C."/>
            <person name="da Silva M.D."/>
            <person name="Binneck E."/>
            <person name="de Melo N.F."/>
            <person name="da Silva R.H."/>
            <person name="de Melo A.L.T.M."/>
            <person name="Pandolfi V."/>
            <person name="Bustamante F.O."/>
            <person name="Brasileiro-Vidal A.C."/>
            <person name="Benko-Iseppon A.M."/>
        </authorList>
    </citation>
    <scope>NUCLEOTIDE SEQUENCE [LARGE SCALE GENOMIC DNA]</scope>
    <source>
        <tissue evidence="2">Leaves</tissue>
    </source>
</reference>
<dbReference type="Proteomes" id="UP001341840">
    <property type="component" value="Unassembled WGS sequence"/>
</dbReference>
<evidence type="ECO:0000256" key="1">
    <source>
        <dbReference type="SAM" id="MobiDB-lite"/>
    </source>
</evidence>
<gene>
    <name evidence="2" type="ORF">PIB30_080148</name>
</gene>
<sequence length="62" mass="7004">GSRTTEMMESSAEGDDRRRVKETTKAAAALFDGLTKDHHRSVALWEGMREEKRKRVPTDAVT</sequence>